<dbReference type="Gene3D" id="3.30.350.10">
    <property type="entry name" value="Subtilisin inhibitor-like"/>
    <property type="match status" value="1"/>
</dbReference>
<dbReference type="PROSITE" id="PS00999">
    <property type="entry name" value="SSI"/>
    <property type="match status" value="1"/>
</dbReference>
<dbReference type="InterPro" id="IPR020054">
    <property type="entry name" value="Prot_inh_SSI_I16_CS"/>
</dbReference>
<evidence type="ECO:0000256" key="4">
    <source>
        <dbReference type="ARBA" id="ARBA00022690"/>
    </source>
</evidence>
<evidence type="ECO:0000313" key="10">
    <source>
        <dbReference type="EMBL" id="MDT0378854.1"/>
    </source>
</evidence>
<feature type="region of interest" description="Disordered" evidence="7">
    <location>
        <begin position="94"/>
        <end position="113"/>
    </location>
</feature>
<evidence type="ECO:0000256" key="1">
    <source>
        <dbReference type="ARBA" id="ARBA00004613"/>
    </source>
</evidence>
<dbReference type="Pfam" id="PF00720">
    <property type="entry name" value="SSI"/>
    <property type="match status" value="1"/>
</dbReference>
<evidence type="ECO:0000256" key="7">
    <source>
        <dbReference type="SAM" id="MobiDB-lite"/>
    </source>
</evidence>
<gene>
    <name evidence="10" type="ORF">RM572_08720</name>
</gene>
<comment type="subcellular location">
    <subcellularLocation>
        <location evidence="1">Secreted</location>
    </subcellularLocation>
</comment>
<feature type="domain" description="Subtilisin inhibitor" evidence="9">
    <location>
        <begin position="49"/>
        <end position="90"/>
    </location>
</feature>
<evidence type="ECO:0000313" key="11">
    <source>
        <dbReference type="Proteomes" id="UP001183414"/>
    </source>
</evidence>
<keyword evidence="4" id="KW-0646">Protease inhibitor</keyword>
<evidence type="ECO:0000256" key="5">
    <source>
        <dbReference type="ARBA" id="ARBA00022900"/>
    </source>
</evidence>
<keyword evidence="5" id="KW-0722">Serine protease inhibitor</keyword>
<accession>A0ABU2NPE9</accession>
<dbReference type="Proteomes" id="UP001183414">
    <property type="component" value="Unassembled WGS sequence"/>
</dbReference>
<dbReference type="InterPro" id="IPR023549">
    <property type="entry name" value="Subtilisin_inhibitor"/>
</dbReference>
<keyword evidence="11" id="KW-1185">Reference proteome</keyword>
<evidence type="ECO:0000256" key="3">
    <source>
        <dbReference type="ARBA" id="ARBA00022525"/>
    </source>
</evidence>
<feature type="signal peptide" evidence="8">
    <location>
        <begin position="1"/>
        <end position="30"/>
    </location>
</feature>
<name>A0ABU2NPE9_9ACTN</name>
<dbReference type="InterPro" id="IPR036819">
    <property type="entry name" value="Subtilisin_inhibitor-like_sf"/>
</dbReference>
<comment type="caution">
    <text evidence="10">The sequence shown here is derived from an EMBL/GenBank/DDBJ whole genome shotgun (WGS) entry which is preliminary data.</text>
</comment>
<keyword evidence="8" id="KW-0732">Signal</keyword>
<keyword evidence="6" id="KW-1015">Disulfide bond</keyword>
<protein>
    <submittedName>
        <fullName evidence="10">SSI family serine proteinase inhibitor</fullName>
    </submittedName>
</protein>
<reference evidence="11" key="1">
    <citation type="submission" date="2023-07" db="EMBL/GenBank/DDBJ databases">
        <title>30 novel species of actinomycetes from the DSMZ collection.</title>
        <authorList>
            <person name="Nouioui I."/>
        </authorList>
    </citation>
    <scope>NUCLEOTIDE SEQUENCE [LARGE SCALE GENOMIC DNA]</scope>
    <source>
        <strain evidence="11">DSM 42041</strain>
    </source>
</reference>
<evidence type="ECO:0000256" key="6">
    <source>
        <dbReference type="ARBA" id="ARBA00023157"/>
    </source>
</evidence>
<dbReference type="RefSeq" id="WP_311672692.1">
    <property type="nucleotide sequence ID" value="NZ_JAVREQ010000006.1"/>
</dbReference>
<dbReference type="EMBL" id="JAVREQ010000006">
    <property type="protein sequence ID" value="MDT0378854.1"/>
    <property type="molecule type" value="Genomic_DNA"/>
</dbReference>
<proteinExistence type="inferred from homology"/>
<dbReference type="SUPFAM" id="SSF55399">
    <property type="entry name" value="Subtilisin inhibitor"/>
    <property type="match status" value="1"/>
</dbReference>
<comment type="similarity">
    <text evidence="2">Belongs to the protease inhibitor I16 (SSI) family.</text>
</comment>
<evidence type="ECO:0000256" key="8">
    <source>
        <dbReference type="SAM" id="SignalP"/>
    </source>
</evidence>
<keyword evidence="3" id="KW-0964">Secreted</keyword>
<evidence type="ECO:0000256" key="2">
    <source>
        <dbReference type="ARBA" id="ARBA00010472"/>
    </source>
</evidence>
<sequence>MPRRTAPTLAALAGAAAVLATLLGAGAASAAAPQETGFSTMPPAQADYLSITVSGTGDARHDGTRSLFCHPAGGTHPRAQAACEALDAAVSAARTAGRDPEGPVGRSGDTQRALRAPAAGPFAPVPSEAVCTMVHGGPAHARIKGVWHGKPVDARFDRSNGCEMSRWDRLVPVLPALN</sequence>
<feature type="chain" id="PRO_5045450318" evidence="8">
    <location>
        <begin position="31"/>
        <end position="178"/>
    </location>
</feature>
<evidence type="ECO:0000259" key="9">
    <source>
        <dbReference type="Pfam" id="PF00720"/>
    </source>
</evidence>
<organism evidence="10 11">
    <name type="scientific">Streptomyces hazeniae</name>
    <dbReference type="NCBI Taxonomy" id="3075538"/>
    <lineage>
        <taxon>Bacteria</taxon>
        <taxon>Bacillati</taxon>
        <taxon>Actinomycetota</taxon>
        <taxon>Actinomycetes</taxon>
        <taxon>Kitasatosporales</taxon>
        <taxon>Streptomycetaceae</taxon>
        <taxon>Streptomyces</taxon>
    </lineage>
</organism>